<feature type="region of interest" description="Disordered" evidence="1">
    <location>
        <begin position="1"/>
        <end position="39"/>
    </location>
</feature>
<evidence type="ECO:0000313" key="2">
    <source>
        <dbReference type="EMBL" id="CAH2297251.1"/>
    </source>
</evidence>
<proteinExistence type="predicted"/>
<evidence type="ECO:0000256" key="1">
    <source>
        <dbReference type="SAM" id="MobiDB-lite"/>
    </source>
</evidence>
<evidence type="ECO:0000313" key="3">
    <source>
        <dbReference type="Proteomes" id="UP001295444"/>
    </source>
</evidence>
<dbReference type="AlphaFoldDB" id="A0AAD1W990"/>
<sequence length="57" mass="6206">MKAVILRDSIKHPGHNDVIDGGQSGSSRTQQPGEAALSIEESQSWKLPVLEEFQSIC</sequence>
<feature type="compositionally biased region" description="Basic and acidic residues" evidence="1">
    <location>
        <begin position="8"/>
        <end position="18"/>
    </location>
</feature>
<name>A0AAD1W990_PELCU</name>
<gene>
    <name evidence="2" type="ORF">PECUL_23A052968</name>
</gene>
<dbReference type="Proteomes" id="UP001295444">
    <property type="component" value="Chromosome 05"/>
</dbReference>
<reference evidence="2" key="1">
    <citation type="submission" date="2022-03" db="EMBL/GenBank/DDBJ databases">
        <authorList>
            <person name="Alioto T."/>
            <person name="Alioto T."/>
            <person name="Gomez Garrido J."/>
        </authorList>
    </citation>
    <scope>NUCLEOTIDE SEQUENCE</scope>
</reference>
<dbReference type="EMBL" id="OW240916">
    <property type="protein sequence ID" value="CAH2297251.1"/>
    <property type="molecule type" value="Genomic_DNA"/>
</dbReference>
<feature type="non-terminal residue" evidence="2">
    <location>
        <position position="57"/>
    </location>
</feature>
<organism evidence="2 3">
    <name type="scientific">Pelobates cultripes</name>
    <name type="common">Western spadefoot toad</name>
    <dbReference type="NCBI Taxonomy" id="61616"/>
    <lineage>
        <taxon>Eukaryota</taxon>
        <taxon>Metazoa</taxon>
        <taxon>Chordata</taxon>
        <taxon>Craniata</taxon>
        <taxon>Vertebrata</taxon>
        <taxon>Euteleostomi</taxon>
        <taxon>Amphibia</taxon>
        <taxon>Batrachia</taxon>
        <taxon>Anura</taxon>
        <taxon>Pelobatoidea</taxon>
        <taxon>Pelobatidae</taxon>
        <taxon>Pelobates</taxon>
    </lineage>
</organism>
<protein>
    <submittedName>
        <fullName evidence="2">Uncharacterized protein</fullName>
    </submittedName>
</protein>
<accession>A0AAD1W990</accession>
<keyword evidence="3" id="KW-1185">Reference proteome</keyword>